<name>A0AAW4ISP1_CLOPF</name>
<evidence type="ECO:0000313" key="1">
    <source>
        <dbReference type="EMBL" id="MBO3357577.1"/>
    </source>
</evidence>
<reference evidence="1" key="1">
    <citation type="submission" date="2020-12" db="EMBL/GenBank/DDBJ databases">
        <title>Comparative genomics of Clostridium perfringens reveals patterns of host-associated phylogenetic clades and virulence factors.</title>
        <authorList>
            <person name="Smith A.H."/>
            <person name="Geier R."/>
        </authorList>
    </citation>
    <scope>NUCLEOTIDE SEQUENCE</scope>
    <source>
        <strain evidence="1">CHD30677R</strain>
    </source>
</reference>
<comment type="caution">
    <text evidence="1">The sequence shown here is derived from an EMBL/GenBank/DDBJ whole genome shotgun (WGS) entry which is preliminary data.</text>
</comment>
<proteinExistence type="predicted"/>
<sequence>MYKVETHDNSKDYFSNINIVEGCLHITSNTSISNMIIEVKELTLKERWKVIDIESLIKNIYRDWNNVLNRFKLKAELRKIILILKAEGKNLEELKFIEDNIDVLTIDFINIIEVGIKDLSFINKNNIKEILSDIYKRLVGSELFKSISSEILNVQKAKEFYKYLEGYNGERINKIYFYNLNHIDLRRYLIIETLKLAGFTIVFRIPYFNNLKSINNCWDKVYGDRDLFYITKNSISKTIPKYVASLENLNYKSYDEKVECFTYSEISDFRRDFNNTDDYKNRKKFFTFYKDSLSSCLDKVKFDENHGFQSNIGRFLLNIYSVNLQENDVKLSFDLYRELITSGWIEYRGWNGIRLNSYLVDNSRYFNGVKSINEIIDRIYTLKELEELNELFEEDSKEKIKEDERKRLLLNPFRAFGYNNPERYNITINYLLECTLRLKRFIIKALNEEKGLIDLKEHFELLSILFRNQYITGLYNNSNSFEKKVLGKIWGVLKSKTFISDYLSKHEIREYFNISLSTSEKEDKDEEKDFGIDQLEGMILRKSKVGKRNGEDIIYISDLSFKAYDEYIRKKSLNDKILSKNDYEELFKASLRGRHRDLVLKGFELQNKSIKAAESYLRFSIANLFINFNGIKSFSWISNFRDDDMESILLKQIRSIYGIENIVVKTFLDFDDYIEERDIQSIKYYEYNKKELRKDFSKYPEVAYRDLDFCSAKFLYSSILDEYPVYLSNFHEKLAFSSLISALKNSVDDSYKNISKFIFPLFPQWTDVVKSNILTCEYGRKNIRDYKYFDGINYPKSIDSIFLLKSKYLVGENWKVRNRYNKGNFKAEEYYKEFIDEYLEDDIYNSGTHCSMCPHVYLCKKGEFLVGAK</sequence>
<gene>
    <name evidence="1" type="ORF">JJB47_02130</name>
</gene>
<dbReference type="Proteomes" id="UP000668068">
    <property type="component" value="Unassembled WGS sequence"/>
</dbReference>
<accession>A0AAW4ISP1</accession>
<dbReference type="RefSeq" id="WP_003477417.1">
    <property type="nucleotide sequence ID" value="NZ_JAENQO010000001.1"/>
</dbReference>
<dbReference type="AlphaFoldDB" id="A0AAW4ISP1"/>
<evidence type="ECO:0000313" key="2">
    <source>
        <dbReference type="Proteomes" id="UP000668068"/>
    </source>
</evidence>
<organism evidence="1 2">
    <name type="scientific">Clostridium perfringens</name>
    <dbReference type="NCBI Taxonomy" id="1502"/>
    <lineage>
        <taxon>Bacteria</taxon>
        <taxon>Bacillati</taxon>
        <taxon>Bacillota</taxon>
        <taxon>Clostridia</taxon>
        <taxon>Eubacteriales</taxon>
        <taxon>Clostridiaceae</taxon>
        <taxon>Clostridium</taxon>
    </lineage>
</organism>
<protein>
    <submittedName>
        <fullName evidence="1">Uncharacterized protein</fullName>
    </submittedName>
</protein>
<dbReference type="EMBL" id="JAENQP010000001">
    <property type="protein sequence ID" value="MBO3357577.1"/>
    <property type="molecule type" value="Genomic_DNA"/>
</dbReference>